<dbReference type="STRING" id="1440763.BJI69_05125"/>
<protein>
    <submittedName>
        <fullName evidence="1">General secretion pathway protein GspJ</fullName>
    </submittedName>
</protein>
<dbReference type="InterPro" id="IPR012902">
    <property type="entry name" value="N_methyl_site"/>
</dbReference>
<name>A0A0G9HDG3_9GAMM</name>
<evidence type="ECO:0000313" key="2">
    <source>
        <dbReference type="Proteomes" id="UP000182987"/>
    </source>
</evidence>
<keyword evidence="2" id="KW-1185">Reference proteome</keyword>
<gene>
    <name evidence="1" type="ORF">BJI69_05125</name>
</gene>
<dbReference type="EMBL" id="CP017480">
    <property type="protein sequence ID" value="APG03355.1"/>
    <property type="molecule type" value="Genomic_DNA"/>
</dbReference>
<dbReference type="SUPFAM" id="SSF54523">
    <property type="entry name" value="Pili subunits"/>
    <property type="match status" value="1"/>
</dbReference>
<dbReference type="Proteomes" id="UP000182987">
    <property type="component" value="Chromosome"/>
</dbReference>
<evidence type="ECO:0000313" key="1">
    <source>
        <dbReference type="EMBL" id="APG03355.1"/>
    </source>
</evidence>
<dbReference type="AlphaFoldDB" id="A0A0G9HDG3"/>
<dbReference type="NCBIfam" id="TIGR02532">
    <property type="entry name" value="IV_pilin_GFxxxE"/>
    <property type="match status" value="1"/>
</dbReference>
<organism evidence="1 2">
    <name type="scientific">Luteibacter rhizovicinus DSM 16549</name>
    <dbReference type="NCBI Taxonomy" id="1440763"/>
    <lineage>
        <taxon>Bacteria</taxon>
        <taxon>Pseudomonadati</taxon>
        <taxon>Pseudomonadota</taxon>
        <taxon>Gammaproteobacteria</taxon>
        <taxon>Lysobacterales</taxon>
        <taxon>Rhodanobacteraceae</taxon>
        <taxon>Luteibacter</taxon>
    </lineage>
</organism>
<accession>A0A0G9HDG3</accession>
<dbReference type="Pfam" id="PF07963">
    <property type="entry name" value="N_methyl"/>
    <property type="match status" value="1"/>
</dbReference>
<reference evidence="2" key="1">
    <citation type="submission" date="2016-09" db="EMBL/GenBank/DDBJ databases">
        <authorList>
            <person name="Lysoe E."/>
        </authorList>
    </citation>
    <scope>NUCLEOTIDE SEQUENCE [LARGE SCALE GENOMIC DNA]</scope>
    <source>
        <strain evidence="2">LJ96T</strain>
    </source>
</reference>
<dbReference type="OrthoDB" id="5801210at2"/>
<proteinExistence type="predicted"/>
<dbReference type="PATRIC" id="fig|1440763.5.peg.998"/>
<dbReference type="KEGG" id="lrz:BJI69_05125"/>
<sequence length="221" mass="23958">MRRTNGFSLMEVLAALALLSLVLLGVYSGISTASRIVRSGDQAIERMDEIRSAQGFLRSELAQALAVPFDETDDGEPIVFSGTSRTLRYVAPMPGYLSKLGPQLQTVALVDDGRQSLRLEVTLAMLPPDGGAPQPIGEPQVLLRGIRKGSLSYRGMDDQNRPGDWQDSWDDGRRTPSLVRVELEVGGNVVFPTLVAPIRIDASASRNGLSLTRGTRGQVIR</sequence>
<dbReference type="InterPro" id="IPR045584">
    <property type="entry name" value="Pilin-like"/>
</dbReference>
<dbReference type="RefSeq" id="WP_046966913.1">
    <property type="nucleotide sequence ID" value="NZ_CP017480.1"/>
</dbReference>